<dbReference type="GO" id="GO:0016810">
    <property type="term" value="F:hydrolase activity, acting on carbon-nitrogen (but not peptide) bonds"/>
    <property type="evidence" value="ECO:0007669"/>
    <property type="project" value="InterPro"/>
</dbReference>
<dbReference type="Pfam" id="PF01522">
    <property type="entry name" value="Polysacc_deac_1"/>
    <property type="match status" value="1"/>
</dbReference>
<accession>A0A1X3D3P2</accession>
<evidence type="ECO:0000259" key="3">
    <source>
        <dbReference type="PROSITE" id="PS51677"/>
    </source>
</evidence>
<evidence type="ECO:0000256" key="1">
    <source>
        <dbReference type="ARBA" id="ARBA00022729"/>
    </source>
</evidence>
<dbReference type="InterPro" id="IPR002509">
    <property type="entry name" value="NODB_dom"/>
</dbReference>
<dbReference type="Gene3D" id="3.20.20.370">
    <property type="entry name" value="Glycoside hydrolase/deacetylase"/>
    <property type="match status" value="1"/>
</dbReference>
<feature type="domain" description="NodB homology" evidence="3">
    <location>
        <begin position="101"/>
        <end position="343"/>
    </location>
</feature>
<evidence type="ECO:0000256" key="2">
    <source>
        <dbReference type="SAM" id="SignalP"/>
    </source>
</evidence>
<evidence type="ECO:0000313" key="5">
    <source>
        <dbReference type="Proteomes" id="UP000193118"/>
    </source>
</evidence>
<dbReference type="PANTHER" id="PTHR34216:SF7">
    <property type="entry name" value="POLY-BETA-1,6-N-ACETYL-D-GLUCOSAMINE N-DEACETYLASE"/>
    <property type="match status" value="1"/>
</dbReference>
<dbReference type="RefSeq" id="WP_085366723.1">
    <property type="nucleotide sequence ID" value="NZ_CAUJPZ010000013.1"/>
</dbReference>
<reference evidence="5" key="1">
    <citation type="submission" date="2017-01" db="EMBL/GenBank/DDBJ databases">
        <authorList>
            <person name="Wolfgang W.J."/>
            <person name="Cole J."/>
            <person name="Wroblewski D."/>
            <person name="Mcginnis J."/>
            <person name="Musser K.A."/>
        </authorList>
    </citation>
    <scope>NUCLEOTIDE SEQUENCE [LARGE SCALE GENOMIC DNA]</scope>
    <source>
        <strain evidence="5">DSM 19151</strain>
    </source>
</reference>
<dbReference type="PANTHER" id="PTHR34216">
    <property type="match status" value="1"/>
</dbReference>
<dbReference type="PROSITE" id="PS51677">
    <property type="entry name" value="NODB"/>
    <property type="match status" value="1"/>
</dbReference>
<feature type="signal peptide" evidence="2">
    <location>
        <begin position="1"/>
        <end position="21"/>
    </location>
</feature>
<name>A0A1X3D3P2_9NEIS</name>
<dbReference type="Pfam" id="PF14883">
    <property type="entry name" value="GHL13"/>
    <property type="match status" value="1"/>
</dbReference>
<dbReference type="InterPro" id="IPR051398">
    <property type="entry name" value="Polysacch_Deacetylase"/>
</dbReference>
<dbReference type="GO" id="GO:0005975">
    <property type="term" value="P:carbohydrate metabolic process"/>
    <property type="evidence" value="ECO:0007669"/>
    <property type="project" value="InterPro"/>
</dbReference>
<feature type="chain" id="PRO_5012823800" evidence="2">
    <location>
        <begin position="22"/>
        <end position="642"/>
    </location>
</feature>
<dbReference type="SUPFAM" id="SSF88713">
    <property type="entry name" value="Glycoside hydrolase/deacetylase"/>
    <property type="match status" value="1"/>
</dbReference>
<sequence length="642" mass="73091">MNCKRLLAGLFAGLMLQSAYAADVRYGVMCYHNVIDETAPVVKTKEEQEMAGAIQRRYFPQTITVQRLAAHFNWLRDNGYTPVSFKQIQDARTGRAKLPPKPVLLTFDDGYMSFYTKIYPLLKAFNYPAVYALVTGWMETPQGGRIAYGKQMLPRSAFITWEQVREMQKSGLVEIASHTHDLHRSITGNPTGSQFAAVFPEYKNGRYETHAAYKQRVHNDLKRSVDIITARTGVRPNVIVWPYGQFNETAREIAAGVGLDNDFTLFDETLNTTEQRSVGRALIDNETGYPLMKAYLDGQMFTPPHQRAVHIDLDYLHDPDPAQVERNFDKLIERIYKMGITTVYLQAFADDDGNGVAEAVYFPNRHLKVKADLFSRVAWQLITRSNVKVYAWMPMMAFDLGSGYDYVTDSRTGKPSANHYLRLSPYSAKSRRAVAEIYEDLAFNSRFNGLIFHDDGFLTDYEGNTAAGARSAEQYRSEAGQKGDDLIGYSDMLKQASLKYSFNGKNEMKTARNLYAGVITRPESQQWFAQSLPKFAAAYDYTAIMAMPYMENEQPLSRKEAARWMGKLVAEVKRSNVPLDKTVFELQAVNWRTKQPVPAEEMTDWMTLLKKEGVKNLAYYPDNFLQDQPPLKTIKPAFSVQR</sequence>
<dbReference type="Gene3D" id="3.20.20.80">
    <property type="entry name" value="Glycosidases"/>
    <property type="match status" value="1"/>
</dbReference>
<dbReference type="NCBIfam" id="TIGR03938">
    <property type="entry name" value="deacetyl_PgaB"/>
    <property type="match status" value="1"/>
</dbReference>
<protein>
    <submittedName>
        <fullName evidence="4">Poly-beta-1,6-N-acetyl-D-glucosamine N-deacetylase PgaB</fullName>
    </submittedName>
</protein>
<dbReference type="InterPro" id="IPR023854">
    <property type="entry name" value="PGA_deacetylase_PgaB"/>
</dbReference>
<keyword evidence="1 2" id="KW-0732">Signal</keyword>
<dbReference type="Proteomes" id="UP000193118">
    <property type="component" value="Unassembled WGS sequence"/>
</dbReference>
<dbReference type="STRING" id="194197.BWD09_10240"/>
<dbReference type="GeneID" id="94581584"/>
<dbReference type="GO" id="GO:0043708">
    <property type="term" value="P:cell adhesion involved in biofilm formation"/>
    <property type="evidence" value="ECO:0007669"/>
    <property type="project" value="InterPro"/>
</dbReference>
<dbReference type="EMBL" id="MTBO01000033">
    <property type="protein sequence ID" value="OSI14543.1"/>
    <property type="molecule type" value="Genomic_DNA"/>
</dbReference>
<comment type="caution">
    <text evidence="4">The sequence shown here is derived from an EMBL/GenBank/DDBJ whole genome shotgun (WGS) entry which is preliminary data.</text>
</comment>
<proteinExistence type="predicted"/>
<dbReference type="InterPro" id="IPR011330">
    <property type="entry name" value="Glyco_hydro/deAcase_b/a-brl"/>
</dbReference>
<evidence type="ECO:0000313" key="4">
    <source>
        <dbReference type="EMBL" id="OSI14543.1"/>
    </source>
</evidence>
<keyword evidence="5" id="KW-1185">Reference proteome</keyword>
<gene>
    <name evidence="4" type="ORF">BWD09_10240</name>
</gene>
<organism evidence="4 5">
    <name type="scientific">Neisseria dentiae</name>
    <dbReference type="NCBI Taxonomy" id="194197"/>
    <lineage>
        <taxon>Bacteria</taxon>
        <taxon>Pseudomonadati</taxon>
        <taxon>Pseudomonadota</taxon>
        <taxon>Betaproteobacteria</taxon>
        <taxon>Neisseriales</taxon>
        <taxon>Neisseriaceae</taxon>
        <taxon>Neisseria</taxon>
    </lineage>
</organism>
<dbReference type="InterPro" id="IPR032772">
    <property type="entry name" value="PGA_deacetylase_PgaB_C"/>
</dbReference>
<dbReference type="OrthoDB" id="9816280at2"/>
<dbReference type="AlphaFoldDB" id="A0A1X3D3P2"/>